<gene>
    <name evidence="1" type="ORF">L6164_032201</name>
</gene>
<sequence length="104" mass="11895">MRRVPLSFGMKPVEFGAFVSNWWDEINESSQWQDGIFYSLCAAYALVSTVALVSLLFLPISDIPQVFWMWFLDVDFIFELICKFSRSGVAFAVSLLISRTVGLR</sequence>
<comment type="caution">
    <text evidence="1">The sequence shown here is derived from an EMBL/GenBank/DDBJ whole genome shotgun (WGS) entry which is preliminary data.</text>
</comment>
<keyword evidence="2" id="KW-1185">Reference proteome</keyword>
<proteinExistence type="predicted"/>
<dbReference type="EMBL" id="CM039438">
    <property type="protein sequence ID" value="KAI4298669.1"/>
    <property type="molecule type" value="Genomic_DNA"/>
</dbReference>
<evidence type="ECO:0000313" key="2">
    <source>
        <dbReference type="Proteomes" id="UP000828941"/>
    </source>
</evidence>
<evidence type="ECO:0000313" key="1">
    <source>
        <dbReference type="EMBL" id="KAI4298669.1"/>
    </source>
</evidence>
<dbReference type="Proteomes" id="UP000828941">
    <property type="component" value="Chromosome 13"/>
</dbReference>
<accession>A0ACB9KMY2</accession>
<reference evidence="1 2" key="1">
    <citation type="journal article" date="2022" name="DNA Res.">
        <title>Chromosomal-level genome assembly of the orchid tree Bauhinia variegata (Leguminosae; Cercidoideae) supports the allotetraploid origin hypothesis of Bauhinia.</title>
        <authorList>
            <person name="Zhong Y."/>
            <person name="Chen Y."/>
            <person name="Zheng D."/>
            <person name="Pang J."/>
            <person name="Liu Y."/>
            <person name="Luo S."/>
            <person name="Meng S."/>
            <person name="Qian L."/>
            <person name="Wei D."/>
            <person name="Dai S."/>
            <person name="Zhou R."/>
        </authorList>
    </citation>
    <scope>NUCLEOTIDE SEQUENCE [LARGE SCALE GENOMIC DNA]</scope>
    <source>
        <strain evidence="1">BV-YZ2020</strain>
    </source>
</reference>
<name>A0ACB9KMY2_BAUVA</name>
<protein>
    <submittedName>
        <fullName evidence="1">Uncharacterized protein</fullName>
    </submittedName>
</protein>
<organism evidence="1 2">
    <name type="scientific">Bauhinia variegata</name>
    <name type="common">Purple orchid tree</name>
    <name type="synonym">Phanera variegata</name>
    <dbReference type="NCBI Taxonomy" id="167791"/>
    <lineage>
        <taxon>Eukaryota</taxon>
        <taxon>Viridiplantae</taxon>
        <taxon>Streptophyta</taxon>
        <taxon>Embryophyta</taxon>
        <taxon>Tracheophyta</taxon>
        <taxon>Spermatophyta</taxon>
        <taxon>Magnoliopsida</taxon>
        <taxon>eudicotyledons</taxon>
        <taxon>Gunneridae</taxon>
        <taxon>Pentapetalae</taxon>
        <taxon>rosids</taxon>
        <taxon>fabids</taxon>
        <taxon>Fabales</taxon>
        <taxon>Fabaceae</taxon>
        <taxon>Cercidoideae</taxon>
        <taxon>Cercideae</taxon>
        <taxon>Bauhiniinae</taxon>
        <taxon>Bauhinia</taxon>
    </lineage>
</organism>